<evidence type="ECO:0000256" key="1">
    <source>
        <dbReference type="SAM" id="MobiDB-lite"/>
    </source>
</evidence>
<feature type="compositionally biased region" description="Basic and acidic residues" evidence="1">
    <location>
        <begin position="16"/>
        <end position="31"/>
    </location>
</feature>
<sequence length="179" mass="19997">MDGESGGSSGRAVGYHPREIDEGQPDSGRDTRKTKHFCLRPSNQKTSAPEESVFPIWKQPLSVVSYQSKKGKNVFLLNAMHSIFGSCETNGKPEIILTYIKSKGSVDTMDQMSYAFTEKTKRWLLVVLFNIIDLSTNAIRVIRQARLSEHKLPHDIISTSFQHCVNKRTGTPAGVKESI</sequence>
<feature type="region of interest" description="Disordered" evidence="1">
    <location>
        <begin position="1"/>
        <end position="35"/>
    </location>
</feature>
<organism evidence="2 3">
    <name type="scientific">Plakobranchus ocellatus</name>
    <dbReference type="NCBI Taxonomy" id="259542"/>
    <lineage>
        <taxon>Eukaryota</taxon>
        <taxon>Metazoa</taxon>
        <taxon>Spiralia</taxon>
        <taxon>Lophotrochozoa</taxon>
        <taxon>Mollusca</taxon>
        <taxon>Gastropoda</taxon>
        <taxon>Heterobranchia</taxon>
        <taxon>Euthyneura</taxon>
        <taxon>Panpulmonata</taxon>
        <taxon>Sacoglossa</taxon>
        <taxon>Placobranchoidea</taxon>
        <taxon>Plakobranchidae</taxon>
        <taxon>Plakobranchus</taxon>
    </lineage>
</organism>
<evidence type="ECO:0000313" key="3">
    <source>
        <dbReference type="Proteomes" id="UP000735302"/>
    </source>
</evidence>
<dbReference type="Proteomes" id="UP000735302">
    <property type="component" value="Unassembled WGS sequence"/>
</dbReference>
<accession>A0AAV3ZU66</accession>
<comment type="caution">
    <text evidence="2">The sequence shown here is derived from an EMBL/GenBank/DDBJ whole genome shotgun (WGS) entry which is preliminary data.</text>
</comment>
<evidence type="ECO:0000313" key="2">
    <source>
        <dbReference type="EMBL" id="GFN98641.1"/>
    </source>
</evidence>
<dbReference type="AlphaFoldDB" id="A0AAV3ZU66"/>
<protein>
    <submittedName>
        <fullName evidence="2">PiggyBac transposable element-derived protein 4</fullName>
    </submittedName>
</protein>
<dbReference type="EMBL" id="BLXT01002861">
    <property type="protein sequence ID" value="GFN98641.1"/>
    <property type="molecule type" value="Genomic_DNA"/>
</dbReference>
<name>A0AAV3ZU66_9GAST</name>
<reference evidence="2 3" key="1">
    <citation type="journal article" date="2021" name="Elife">
        <title>Chloroplast acquisition without the gene transfer in kleptoplastic sea slugs, Plakobranchus ocellatus.</title>
        <authorList>
            <person name="Maeda T."/>
            <person name="Takahashi S."/>
            <person name="Yoshida T."/>
            <person name="Shimamura S."/>
            <person name="Takaki Y."/>
            <person name="Nagai Y."/>
            <person name="Toyoda A."/>
            <person name="Suzuki Y."/>
            <person name="Arimoto A."/>
            <person name="Ishii H."/>
            <person name="Satoh N."/>
            <person name="Nishiyama T."/>
            <person name="Hasebe M."/>
            <person name="Maruyama T."/>
            <person name="Minagawa J."/>
            <person name="Obokata J."/>
            <person name="Shigenobu S."/>
        </authorList>
    </citation>
    <scope>NUCLEOTIDE SEQUENCE [LARGE SCALE GENOMIC DNA]</scope>
</reference>
<proteinExistence type="predicted"/>
<keyword evidence="3" id="KW-1185">Reference proteome</keyword>
<gene>
    <name evidence="2" type="ORF">PoB_002514700</name>
</gene>